<gene>
    <name evidence="3" type="ORF">FNYG_02356</name>
</gene>
<dbReference type="InterPro" id="IPR010730">
    <property type="entry name" value="HET"/>
</dbReference>
<accession>A0A2K0WPY0</accession>
<dbReference type="Proteomes" id="UP000236664">
    <property type="component" value="Unassembled WGS sequence"/>
</dbReference>
<dbReference type="EMBL" id="MTQA01000041">
    <property type="protein sequence ID" value="PNP84331.1"/>
    <property type="molecule type" value="Genomic_DNA"/>
</dbReference>
<dbReference type="PANTHER" id="PTHR33112">
    <property type="entry name" value="DOMAIN PROTEIN, PUTATIVE-RELATED"/>
    <property type="match status" value="1"/>
</dbReference>
<proteinExistence type="predicted"/>
<evidence type="ECO:0000313" key="3">
    <source>
        <dbReference type="EMBL" id="PNP84331.1"/>
    </source>
</evidence>
<dbReference type="OrthoDB" id="5428863at2759"/>
<feature type="region of interest" description="Disordered" evidence="1">
    <location>
        <begin position="711"/>
        <end position="732"/>
    </location>
</feature>
<dbReference type="STRING" id="42673.A0A2K0WPY0"/>
<protein>
    <recommendedName>
        <fullName evidence="2">Heterokaryon incompatibility domain-containing protein</fullName>
    </recommendedName>
</protein>
<evidence type="ECO:0000313" key="4">
    <source>
        <dbReference type="Proteomes" id="UP000236664"/>
    </source>
</evidence>
<name>A0A2K0WPY0_GIBNY</name>
<organism evidence="3 4">
    <name type="scientific">Gibberella nygamai</name>
    <name type="common">Bean root rot disease fungus</name>
    <name type="synonym">Fusarium nygamai</name>
    <dbReference type="NCBI Taxonomy" id="42673"/>
    <lineage>
        <taxon>Eukaryota</taxon>
        <taxon>Fungi</taxon>
        <taxon>Dikarya</taxon>
        <taxon>Ascomycota</taxon>
        <taxon>Pezizomycotina</taxon>
        <taxon>Sordariomycetes</taxon>
        <taxon>Hypocreomycetidae</taxon>
        <taxon>Hypocreales</taxon>
        <taxon>Nectriaceae</taxon>
        <taxon>Fusarium</taxon>
        <taxon>Fusarium fujikuroi species complex</taxon>
    </lineage>
</organism>
<dbReference type="PANTHER" id="PTHR33112:SF1">
    <property type="entry name" value="HETEROKARYON INCOMPATIBILITY DOMAIN-CONTAINING PROTEIN"/>
    <property type="match status" value="1"/>
</dbReference>
<feature type="compositionally biased region" description="Basic and acidic residues" evidence="1">
    <location>
        <begin position="160"/>
        <end position="171"/>
    </location>
</feature>
<keyword evidence="4" id="KW-1185">Reference proteome</keyword>
<evidence type="ECO:0000259" key="2">
    <source>
        <dbReference type="Pfam" id="PF06985"/>
    </source>
</evidence>
<dbReference type="AlphaFoldDB" id="A0A2K0WPY0"/>
<feature type="region of interest" description="Disordered" evidence="1">
    <location>
        <begin position="150"/>
        <end position="171"/>
    </location>
</feature>
<sequence>MIRWHDFRFKHFTDTMLLAVVPADSLVANKGDLAQARKRRNVSSSRREKDVVKAAFSSGLIGRLGRNGPCQGSVTIPRLVAEISDWSVAKGWINLCRENHIGECNPRRSVAVPHFFLIECSTRQIIEQKQSENGVPPPYIALSYVWGKSKGSQQPPQRQRQQESLDAKGDGTVETAIEDAIQVTLELGYKYLWVDRYCIVQTGDEAIKQEQLRHMHLVYANTEVTLIAAAGEDSSAGLPGAPGRPRNQQPGALIQGHAMVCIPPDPSLHVRSHSTWATRGWTYQEGLLARRRLYFSEYEISYECRHMLCREAIRLPRGFEQHISGHKPRFMEPFWMYQPYKLPGMDTSQTGIGVFDLLAVYTKRKLSLPSDTLNAMLGVFSLLAQHKKRPVYHICGVPILRLTDPRPGLLERRRGKPTAPDTGTVAVVSLGGFLDGLCWRLEEPAHRRQGFPSWSWTGWQGVVAGMRKHSCAIEQPNGFTIDISIVPGNQDGGVVVPWSRCYDSLRMVDDSNPDIRSGQNHVLEITGSAVTIRFRRGEYDGRPNRWIGAVCAGHGVWQGEFFLTSKELPLSSLLQEPWTGIVLGNSRSRRRPDLHDTTVVVIQEQKHEQRGGNGQGHIATGVEDKVVDQPFDFSEARVAATIPLYARDDAKAVRLRKALRRLPDADKTPHGTDDGELEDLPHELKDTLIAQINEARNSGCTAPNCPLTFAGIPPVSRGPSQTVPLKRKRNDS</sequence>
<comment type="caution">
    <text evidence="3">The sequence shown here is derived from an EMBL/GenBank/DDBJ whole genome shotgun (WGS) entry which is preliminary data.</text>
</comment>
<dbReference type="Pfam" id="PF06985">
    <property type="entry name" value="HET"/>
    <property type="match status" value="1"/>
</dbReference>
<feature type="domain" description="Heterokaryon incompatibility" evidence="2">
    <location>
        <begin position="139"/>
        <end position="285"/>
    </location>
</feature>
<reference evidence="3 4" key="1">
    <citation type="submission" date="2017-06" db="EMBL/GenBank/DDBJ databases">
        <title>Genome of Fusarium nygamai isolate CS10214.</title>
        <authorList>
            <person name="Gardiner D.M."/>
            <person name="Obanor F."/>
            <person name="Kazan K."/>
        </authorList>
    </citation>
    <scope>NUCLEOTIDE SEQUENCE [LARGE SCALE GENOMIC DNA]</scope>
    <source>
        <strain evidence="3 4">CS10214</strain>
    </source>
</reference>
<evidence type="ECO:0000256" key="1">
    <source>
        <dbReference type="SAM" id="MobiDB-lite"/>
    </source>
</evidence>